<evidence type="ECO:0000313" key="3">
    <source>
        <dbReference type="EMBL" id="QDZ18452.1"/>
    </source>
</evidence>
<feature type="compositionally biased region" description="Basic and acidic residues" evidence="1">
    <location>
        <begin position="60"/>
        <end position="78"/>
    </location>
</feature>
<gene>
    <name evidence="3" type="ORF">A3770_01p09700</name>
</gene>
<feature type="transmembrane region" description="Helical" evidence="2">
    <location>
        <begin position="328"/>
        <end position="351"/>
    </location>
</feature>
<keyword evidence="2" id="KW-0812">Transmembrane</keyword>
<feature type="compositionally biased region" description="Low complexity" evidence="1">
    <location>
        <begin position="43"/>
        <end position="59"/>
    </location>
</feature>
<evidence type="ECO:0000313" key="4">
    <source>
        <dbReference type="Proteomes" id="UP000316726"/>
    </source>
</evidence>
<keyword evidence="4" id="KW-1185">Reference proteome</keyword>
<proteinExistence type="predicted"/>
<feature type="compositionally biased region" description="Basic residues" evidence="1">
    <location>
        <begin position="23"/>
        <end position="33"/>
    </location>
</feature>
<feature type="region of interest" description="Disordered" evidence="1">
    <location>
        <begin position="1"/>
        <end position="87"/>
    </location>
</feature>
<feature type="transmembrane region" description="Helical" evidence="2">
    <location>
        <begin position="254"/>
        <end position="271"/>
    </location>
</feature>
<feature type="compositionally biased region" description="Low complexity" evidence="1">
    <location>
        <begin position="1"/>
        <end position="22"/>
    </location>
</feature>
<feature type="transmembrane region" description="Helical" evidence="2">
    <location>
        <begin position="297"/>
        <end position="316"/>
    </location>
</feature>
<name>A0A5B8MGI3_9CHLO</name>
<dbReference type="Proteomes" id="UP000316726">
    <property type="component" value="Chromosome 1"/>
</dbReference>
<keyword evidence="2" id="KW-1133">Transmembrane helix</keyword>
<reference evidence="3 4" key="1">
    <citation type="submission" date="2018-07" db="EMBL/GenBank/DDBJ databases">
        <title>The complete nuclear genome of the prasinophyte Chloropicon primus (CCMP1205).</title>
        <authorList>
            <person name="Pombert J.-F."/>
            <person name="Otis C."/>
            <person name="Turmel M."/>
            <person name="Lemieux C."/>
        </authorList>
    </citation>
    <scope>NUCLEOTIDE SEQUENCE [LARGE SCALE GENOMIC DNA]</scope>
    <source>
        <strain evidence="3 4">CCMP1205</strain>
    </source>
</reference>
<dbReference type="AlphaFoldDB" id="A0A5B8MGI3"/>
<evidence type="ECO:0000256" key="2">
    <source>
        <dbReference type="SAM" id="Phobius"/>
    </source>
</evidence>
<organism evidence="3 4">
    <name type="scientific">Chloropicon primus</name>
    <dbReference type="NCBI Taxonomy" id="1764295"/>
    <lineage>
        <taxon>Eukaryota</taxon>
        <taxon>Viridiplantae</taxon>
        <taxon>Chlorophyta</taxon>
        <taxon>Chloropicophyceae</taxon>
        <taxon>Chloropicales</taxon>
        <taxon>Chloropicaceae</taxon>
        <taxon>Chloropicon</taxon>
    </lineage>
</organism>
<protein>
    <submittedName>
        <fullName evidence="3">Uncharacterized protein</fullName>
    </submittedName>
</protein>
<keyword evidence="2" id="KW-0472">Membrane</keyword>
<evidence type="ECO:0000256" key="1">
    <source>
        <dbReference type="SAM" id="MobiDB-lite"/>
    </source>
</evidence>
<accession>A0A5B8MGI3</accession>
<dbReference type="EMBL" id="CP031034">
    <property type="protein sequence ID" value="QDZ18452.1"/>
    <property type="molecule type" value="Genomic_DNA"/>
</dbReference>
<sequence>MALRVRALSRANGGASASASAAPHRRGGARWKQRAPGTVTTFAASAEPEGKASSSSSSPKAEEPLPENRARPIGRGDDLIYVGKPKGEKEVNERTKFIKDDERLYPGREDVGPLLGAVGGFAGGEVGLKNYSAKGDIGIPDAEIRREILDTVGQTPEKEFTTRDAKPIGPALGKKRRDKIYVGKPKGAKDVDDRKKFIQDDERLYPGKEDAGFFIGASGGFAGGEVGLKRFAESGDIGIKEDGAAGRGQPQSPLAVAFGLGGIAAFGSIILDLPEETGGLPTINTEALQVPGLDPQIILSVAGGLGALAIGGYAYVQLKKATEKMIETTKTVAVTGVFLAAVAKLALTVLAS</sequence>